<name>A0A844Y3D3_9SPHN</name>
<feature type="region of interest" description="Disordered" evidence="1">
    <location>
        <begin position="25"/>
        <end position="44"/>
    </location>
</feature>
<dbReference type="InterPro" id="IPR041613">
    <property type="entry name" value="Pept_S41_N"/>
</dbReference>
<dbReference type="OrthoDB" id="7168509at2"/>
<organism evidence="4 5">
    <name type="scientific">Qipengyuania pelagi</name>
    <dbReference type="NCBI Taxonomy" id="994320"/>
    <lineage>
        <taxon>Bacteria</taxon>
        <taxon>Pseudomonadati</taxon>
        <taxon>Pseudomonadota</taxon>
        <taxon>Alphaproteobacteria</taxon>
        <taxon>Sphingomonadales</taxon>
        <taxon>Erythrobacteraceae</taxon>
        <taxon>Qipengyuania</taxon>
    </lineage>
</organism>
<proteinExistence type="predicted"/>
<dbReference type="Pfam" id="PF03572">
    <property type="entry name" value="Peptidase_S41"/>
    <property type="match status" value="1"/>
</dbReference>
<evidence type="ECO:0000259" key="3">
    <source>
        <dbReference type="SMART" id="SM00245"/>
    </source>
</evidence>
<evidence type="ECO:0000256" key="2">
    <source>
        <dbReference type="SAM" id="SignalP"/>
    </source>
</evidence>
<dbReference type="GO" id="GO:0006508">
    <property type="term" value="P:proteolysis"/>
    <property type="evidence" value="ECO:0007669"/>
    <property type="project" value="InterPro"/>
</dbReference>
<dbReference type="PROSITE" id="PS51257">
    <property type="entry name" value="PROKAR_LIPOPROTEIN"/>
    <property type="match status" value="1"/>
</dbReference>
<dbReference type="GO" id="GO:0004175">
    <property type="term" value="F:endopeptidase activity"/>
    <property type="evidence" value="ECO:0007669"/>
    <property type="project" value="TreeGrafter"/>
</dbReference>
<dbReference type="InterPro" id="IPR005151">
    <property type="entry name" value="Tail-specific_protease"/>
</dbReference>
<feature type="chain" id="PRO_5032905277" evidence="2">
    <location>
        <begin position="21"/>
        <end position="472"/>
    </location>
</feature>
<keyword evidence="2" id="KW-0732">Signal</keyword>
<evidence type="ECO:0000256" key="1">
    <source>
        <dbReference type="SAM" id="MobiDB-lite"/>
    </source>
</evidence>
<comment type="caution">
    <text evidence="4">The sequence shown here is derived from an EMBL/GenBank/DDBJ whole genome shotgun (WGS) entry which is preliminary data.</text>
</comment>
<dbReference type="GO" id="GO:0008236">
    <property type="term" value="F:serine-type peptidase activity"/>
    <property type="evidence" value="ECO:0007669"/>
    <property type="project" value="InterPro"/>
</dbReference>
<dbReference type="PANTHER" id="PTHR32060">
    <property type="entry name" value="TAIL-SPECIFIC PROTEASE"/>
    <property type="match status" value="1"/>
</dbReference>
<dbReference type="GO" id="GO:0030288">
    <property type="term" value="C:outer membrane-bounded periplasmic space"/>
    <property type="evidence" value="ECO:0007669"/>
    <property type="project" value="TreeGrafter"/>
</dbReference>
<dbReference type="InterPro" id="IPR036034">
    <property type="entry name" value="PDZ_sf"/>
</dbReference>
<dbReference type="SUPFAM" id="SSF52096">
    <property type="entry name" value="ClpP/crotonase"/>
    <property type="match status" value="1"/>
</dbReference>
<evidence type="ECO:0000313" key="4">
    <source>
        <dbReference type="EMBL" id="MXO52715.1"/>
    </source>
</evidence>
<keyword evidence="5" id="KW-1185">Reference proteome</keyword>
<dbReference type="GO" id="GO:0007165">
    <property type="term" value="P:signal transduction"/>
    <property type="evidence" value="ECO:0007669"/>
    <property type="project" value="TreeGrafter"/>
</dbReference>
<feature type="signal peptide" evidence="2">
    <location>
        <begin position="1"/>
        <end position="20"/>
    </location>
</feature>
<dbReference type="CDD" id="cd07561">
    <property type="entry name" value="Peptidase_S41_CPP_like"/>
    <property type="match status" value="1"/>
</dbReference>
<dbReference type="EMBL" id="WTYD01000001">
    <property type="protein sequence ID" value="MXO52715.1"/>
    <property type="molecule type" value="Genomic_DNA"/>
</dbReference>
<feature type="domain" description="Tail specific protease" evidence="3">
    <location>
        <begin position="198"/>
        <end position="404"/>
    </location>
</feature>
<reference evidence="4 5" key="1">
    <citation type="submission" date="2019-12" db="EMBL/GenBank/DDBJ databases">
        <title>Genomic-based taxomic classification of the family Erythrobacteraceae.</title>
        <authorList>
            <person name="Xu L."/>
        </authorList>
    </citation>
    <scope>NUCLEOTIDE SEQUENCE [LARGE SCALE GENOMIC DNA]</scope>
    <source>
        <strain evidence="4 5">JCM 17468</strain>
    </source>
</reference>
<dbReference type="Gene3D" id="3.30.750.170">
    <property type="match status" value="1"/>
</dbReference>
<feature type="compositionally biased region" description="Low complexity" evidence="1">
    <location>
        <begin position="26"/>
        <end position="42"/>
    </location>
</feature>
<dbReference type="Pfam" id="PF18294">
    <property type="entry name" value="Pept_S41_N"/>
    <property type="match status" value="1"/>
</dbReference>
<dbReference type="InterPro" id="IPR029045">
    <property type="entry name" value="ClpP/crotonase-like_dom_sf"/>
</dbReference>
<dbReference type="Gene3D" id="3.90.226.10">
    <property type="entry name" value="2-enoyl-CoA Hydratase, Chain A, domain 1"/>
    <property type="match status" value="1"/>
</dbReference>
<dbReference type="SMART" id="SM00245">
    <property type="entry name" value="TSPc"/>
    <property type="match status" value="1"/>
</dbReference>
<sequence length="472" mass="49600">MAFARSVLSATLALSLVACGGGGGSSSAPPTGGTPTPPSSGGDTCSLANRQQFVRDVLNEWYLFPDLLATNVTASNYTNVQDYIDALVAPARAQSKDRFFTYITSIKEENALIQSGSSAGFGIRLAYDTSANRVFVLEAFEAGTAFQAGMDRGTELLTIGGQSVASLMSSGGPQAVINALGPSDPGVARSFTFRTREGTERNANITKTEFSLDPISDRYGVKVLNDGTGPVGYINLRTFIVEDAGPQLRTAFQQFRQQGITKVILDLRYNGGGLVSVAELLGDLMAADKSGQVFSKTVLRPSKSSENEIDRFASQPQAIAATKIAVIGRGGTASASELVTNSFIPYLGDNLALVGTNTFGKPVGQFAFDRSACDDRLRAVAFKTTNANDQGEYFTGLASVVRRTCAASDGIFEQLGDPAEASVKAALDFLGGRTCTPISSGGDQTVQSAGGRQQLLQPNIPSPAQREVPGLF</sequence>
<dbReference type="Gene3D" id="2.30.42.10">
    <property type="match status" value="1"/>
</dbReference>
<gene>
    <name evidence="4" type="ORF">GRI47_01680</name>
</gene>
<dbReference type="Proteomes" id="UP000430272">
    <property type="component" value="Unassembled WGS sequence"/>
</dbReference>
<evidence type="ECO:0000313" key="5">
    <source>
        <dbReference type="Proteomes" id="UP000430272"/>
    </source>
</evidence>
<accession>A0A844Y3D3</accession>
<dbReference type="AlphaFoldDB" id="A0A844Y3D3"/>
<protein>
    <submittedName>
        <fullName evidence="4">Peptidase S41</fullName>
    </submittedName>
</protein>
<dbReference type="PANTHER" id="PTHR32060:SF30">
    <property type="entry name" value="CARBOXY-TERMINAL PROCESSING PROTEASE CTPA"/>
    <property type="match status" value="1"/>
</dbReference>
<dbReference type="RefSeq" id="WP_160659660.1">
    <property type="nucleotide sequence ID" value="NZ_BAABDV010000001.1"/>
</dbReference>